<dbReference type="Pfam" id="PF05840">
    <property type="entry name" value="Phage_GPA"/>
    <property type="match status" value="1"/>
</dbReference>
<evidence type="ECO:0000259" key="8">
    <source>
        <dbReference type="Pfam" id="PF05840"/>
    </source>
</evidence>
<dbReference type="Proteomes" id="UP000299580">
    <property type="component" value="Chromosome"/>
</dbReference>
<feature type="domain" description="Replication gene A protein-like" evidence="8">
    <location>
        <begin position="192"/>
        <end position="499"/>
    </location>
</feature>
<evidence type="ECO:0000256" key="2">
    <source>
        <dbReference type="ARBA" id="ARBA00009260"/>
    </source>
</evidence>
<protein>
    <submittedName>
        <fullName evidence="9">Replication endonuclease</fullName>
    </submittedName>
</protein>
<dbReference type="InterPro" id="IPR008766">
    <property type="entry name" value="Replication_gene_A-like"/>
</dbReference>
<evidence type="ECO:0000256" key="1">
    <source>
        <dbReference type="ARBA" id="ARBA00003293"/>
    </source>
</evidence>
<keyword evidence="5 9" id="KW-0255">Endonuclease</keyword>
<keyword evidence="3" id="KW-0235">DNA replication</keyword>
<feature type="compositionally biased region" description="Basic and acidic residues" evidence="7">
    <location>
        <begin position="734"/>
        <end position="745"/>
    </location>
</feature>
<evidence type="ECO:0000256" key="5">
    <source>
        <dbReference type="ARBA" id="ARBA00022759"/>
    </source>
</evidence>
<evidence type="ECO:0000313" key="10">
    <source>
        <dbReference type="Proteomes" id="UP000299580"/>
    </source>
</evidence>
<dbReference type="RefSeq" id="WP_137715027.1">
    <property type="nucleotide sequence ID" value="NZ_CP034035.1"/>
</dbReference>
<keyword evidence="4" id="KW-0540">Nuclease</keyword>
<dbReference type="AlphaFoldDB" id="A0A4P8R0D7"/>
<dbReference type="KEGG" id="brb:EH207_16940"/>
<dbReference type="GO" id="GO:0006260">
    <property type="term" value="P:DNA replication"/>
    <property type="evidence" value="ECO:0007669"/>
    <property type="project" value="UniProtKB-KW"/>
</dbReference>
<evidence type="ECO:0000313" key="9">
    <source>
        <dbReference type="EMBL" id="QCR10035.1"/>
    </source>
</evidence>
<accession>A0A4P8R0D7</accession>
<evidence type="ECO:0000256" key="3">
    <source>
        <dbReference type="ARBA" id="ARBA00022705"/>
    </source>
</evidence>
<keyword evidence="6" id="KW-0378">Hydrolase</keyword>
<dbReference type="OrthoDB" id="5568266at2"/>
<evidence type="ECO:0000256" key="4">
    <source>
        <dbReference type="ARBA" id="ARBA00022722"/>
    </source>
</evidence>
<feature type="region of interest" description="Disordered" evidence="7">
    <location>
        <begin position="695"/>
        <end position="719"/>
    </location>
</feature>
<feature type="compositionally biased region" description="Polar residues" evidence="7">
    <location>
        <begin position="747"/>
        <end position="762"/>
    </location>
</feature>
<dbReference type="EMBL" id="CP034035">
    <property type="protein sequence ID" value="QCR10035.1"/>
    <property type="molecule type" value="Genomic_DNA"/>
</dbReference>
<reference evidence="9 10" key="1">
    <citation type="submission" date="2018-11" db="EMBL/GenBank/DDBJ databases">
        <title>Genome sequences of Brenneria nigrifluens and Brenneria rubrifaciens.</title>
        <authorList>
            <person name="Poret-Peterson A.T."/>
            <person name="McClean A.E."/>
            <person name="Kluepfel D.A."/>
        </authorList>
    </citation>
    <scope>NUCLEOTIDE SEQUENCE [LARGE SCALE GENOMIC DNA]</scope>
    <source>
        <strain evidence="9 10">6D370</strain>
    </source>
</reference>
<evidence type="ECO:0000256" key="6">
    <source>
        <dbReference type="ARBA" id="ARBA00022801"/>
    </source>
</evidence>
<organism evidence="9 10">
    <name type="scientific">Brenneria rubrifaciens</name>
    <dbReference type="NCBI Taxonomy" id="55213"/>
    <lineage>
        <taxon>Bacteria</taxon>
        <taxon>Pseudomonadati</taxon>
        <taxon>Pseudomonadota</taxon>
        <taxon>Gammaproteobacteria</taxon>
        <taxon>Enterobacterales</taxon>
        <taxon>Pectobacteriaceae</taxon>
        <taxon>Brenneria</taxon>
    </lineage>
</organism>
<comment type="similarity">
    <text evidence="2">Belongs to the phage GPA family.</text>
</comment>
<dbReference type="GO" id="GO:0004519">
    <property type="term" value="F:endonuclease activity"/>
    <property type="evidence" value="ECO:0007669"/>
    <property type="project" value="UniProtKB-KW"/>
</dbReference>
<comment type="function">
    <text evidence="1">Possible endonuclease which induces a single-strand cut and initiates DNA replication.</text>
</comment>
<gene>
    <name evidence="9" type="ORF">EH207_16940</name>
</gene>
<evidence type="ECO:0000256" key="7">
    <source>
        <dbReference type="SAM" id="MobiDB-lite"/>
    </source>
</evidence>
<sequence>MSEQWAYPWNAPRPAISAYQGIADSLPSLAVNTTEPHPVVEEHLKRLVSRAAFSDLDIDQAVARLDYFESNATLLTMRRRFAEAVQAEHQAALKNWMETPEGVEARLREQPFFIRDTYRQKIEWLWANREPRHVSAFFMGTVKKALLRLDAVRTKQGVRDGFVSELASYWRARWAHLAEFTKREVINAGHAIAASVAEMFETECGNSSPENLTNEEIQTLFWHLGREMLALRVTPPCWGVIIGDNESRNRIYSAILRITNPEWWGRKLWRLRCEWRENQFRAIGVIHKKRMPYVSIDALNQWQEQRRKNRAFFKAHELVDEDGNIASLEDMVYASISNPVIRRHELMTRMAGVEMVAISRSDEGIFLTITCPSRYHATIQSGHQNPKWDTSSPRQGQRYLCKTWAKAMSALNRRGLRPYGFRVAEPHHDATPHWHVLLFMPPEDRKEITCILREYFIAEDRAELGRNTGARFKAKRLDPKKGSATAYVAKYISKNIDGYALDGELDGETGKPLRETAKFAMAWASQNNIRQFQPFGLPPVTVWRELRRLANQLTAMQKEAGTFKRGAAQLADPSMDAVLASADAGCFATYIEKQGGVLIPRERYTVRIAYEEADEQNTYGETPEKIYGVFSPRLGALSRICTRLIKWKIRKKQAVDDGANASAVRVLAVTSPSGDAWSSVNNSTVGEKTVIPEDIAGGDCASCEPPHGEIDSTSEQESIDFEQMTDAERRELLNRLRSQPPDRRQNKYSSTTQPIKANEKQTVSKLSDEWRVSVTDFARSLGWDISRGEVQRLAMGYAITFAGRPYIARADGCLYCAPVKGRESVDQDKAVTLLKRVAALRELAAQS</sequence>
<feature type="region of interest" description="Disordered" evidence="7">
    <location>
        <begin position="734"/>
        <end position="762"/>
    </location>
</feature>
<keyword evidence="10" id="KW-1185">Reference proteome</keyword>
<name>A0A4P8R0D7_9GAMM</name>
<dbReference type="GO" id="GO:0016787">
    <property type="term" value="F:hydrolase activity"/>
    <property type="evidence" value="ECO:0007669"/>
    <property type="project" value="UniProtKB-KW"/>
</dbReference>
<proteinExistence type="inferred from homology"/>